<dbReference type="HAMAP" id="MF_00634">
    <property type="entry name" value="UPF0235"/>
    <property type="match status" value="1"/>
</dbReference>
<evidence type="ECO:0000313" key="3">
    <source>
        <dbReference type="EMBL" id="SER22453.1"/>
    </source>
</evidence>
<dbReference type="Proteomes" id="UP000199647">
    <property type="component" value="Unassembled WGS sequence"/>
</dbReference>
<protein>
    <recommendedName>
        <fullName evidence="2">UPF0235 protein SAMN05216548_11396</fullName>
    </recommendedName>
</protein>
<dbReference type="Pfam" id="PF02594">
    <property type="entry name" value="DUF167"/>
    <property type="match status" value="1"/>
</dbReference>
<name>A0A1H9MGZ7_9HYPH</name>
<dbReference type="InterPro" id="IPR003746">
    <property type="entry name" value="DUF167"/>
</dbReference>
<dbReference type="STRING" id="1855383.SAMN05216548_11396"/>
<accession>A0A1H9MGZ7</accession>
<proteinExistence type="inferred from homology"/>
<dbReference type="Gene3D" id="3.30.1200.10">
    <property type="entry name" value="YggU-like"/>
    <property type="match status" value="1"/>
</dbReference>
<dbReference type="SUPFAM" id="SSF69786">
    <property type="entry name" value="YggU-like"/>
    <property type="match status" value="1"/>
</dbReference>
<dbReference type="InterPro" id="IPR036591">
    <property type="entry name" value="YggU-like_sf"/>
</dbReference>
<evidence type="ECO:0000313" key="4">
    <source>
        <dbReference type="Proteomes" id="UP000199647"/>
    </source>
</evidence>
<dbReference type="NCBIfam" id="TIGR00251">
    <property type="entry name" value="DUF167 family protein"/>
    <property type="match status" value="1"/>
</dbReference>
<evidence type="ECO:0000256" key="1">
    <source>
        <dbReference type="ARBA" id="ARBA00010364"/>
    </source>
</evidence>
<dbReference type="SMART" id="SM01152">
    <property type="entry name" value="DUF167"/>
    <property type="match status" value="1"/>
</dbReference>
<reference evidence="3 4" key="1">
    <citation type="submission" date="2016-10" db="EMBL/GenBank/DDBJ databases">
        <authorList>
            <person name="de Groot N.N."/>
        </authorList>
    </citation>
    <scope>NUCLEOTIDE SEQUENCE [LARGE SCALE GENOMIC DNA]</scope>
    <source>
        <strain evidence="3 4">A52C2</strain>
    </source>
</reference>
<evidence type="ECO:0000256" key="2">
    <source>
        <dbReference type="HAMAP-Rule" id="MF_00634"/>
    </source>
</evidence>
<organism evidence="3 4">
    <name type="scientific">Faunimonas pinastri</name>
    <dbReference type="NCBI Taxonomy" id="1855383"/>
    <lineage>
        <taxon>Bacteria</taxon>
        <taxon>Pseudomonadati</taxon>
        <taxon>Pseudomonadota</taxon>
        <taxon>Alphaproteobacteria</taxon>
        <taxon>Hyphomicrobiales</taxon>
        <taxon>Afifellaceae</taxon>
        <taxon>Faunimonas</taxon>
    </lineage>
</organism>
<comment type="similarity">
    <text evidence="1 2">Belongs to the UPF0235 family.</text>
</comment>
<dbReference type="OrthoDB" id="9801972at2"/>
<dbReference type="RefSeq" id="WP_092498307.1">
    <property type="nucleotide sequence ID" value="NZ_FOFG01000013.1"/>
</dbReference>
<gene>
    <name evidence="3" type="ORF">SAMN05216548_11396</name>
</gene>
<dbReference type="EMBL" id="FOFG01000013">
    <property type="protein sequence ID" value="SER22453.1"/>
    <property type="molecule type" value="Genomic_DNA"/>
</dbReference>
<sequence length="107" mass="11537">MAWDAWEIRPSGLQLSVRLTPRSSRDAIEGVQVLSDGRAVLQARVRAVPEKGAANKSLLALVAERLDVPKGAVSLASGSTSRLKAVLVEGEPAELIARLDRLRLRTE</sequence>
<keyword evidence="4" id="KW-1185">Reference proteome</keyword>
<dbReference type="AlphaFoldDB" id="A0A1H9MGZ7"/>
<dbReference type="NCBIfam" id="NF002348">
    <property type="entry name" value="PRK01310.1"/>
    <property type="match status" value="1"/>
</dbReference>